<proteinExistence type="predicted"/>
<gene>
    <name evidence="1" type="ORF">SAMN04488500_11735</name>
</gene>
<name>A0A1W2DP27_9FIRM</name>
<evidence type="ECO:0000313" key="1">
    <source>
        <dbReference type="EMBL" id="SMC99275.1"/>
    </source>
</evidence>
<dbReference type="Pfam" id="PF11392">
    <property type="entry name" value="AllH"/>
    <property type="match status" value="1"/>
</dbReference>
<dbReference type="EMBL" id="FWXI01000017">
    <property type="protein sequence ID" value="SMC99275.1"/>
    <property type="molecule type" value="Genomic_DNA"/>
</dbReference>
<reference evidence="1 2" key="1">
    <citation type="submission" date="2017-04" db="EMBL/GenBank/DDBJ databases">
        <authorList>
            <person name="Afonso C.L."/>
            <person name="Miller P.J."/>
            <person name="Scott M.A."/>
            <person name="Spackman E."/>
            <person name="Goraichik I."/>
            <person name="Dimitrov K.M."/>
            <person name="Suarez D.L."/>
            <person name="Swayne D.E."/>
        </authorList>
    </citation>
    <scope>NUCLEOTIDE SEQUENCE [LARGE SCALE GENOMIC DNA]</scope>
    <source>
        <strain evidence="1 2">DSM 5090</strain>
    </source>
</reference>
<organism evidence="1 2">
    <name type="scientific">Sporomusa malonica</name>
    <dbReference type="NCBI Taxonomy" id="112901"/>
    <lineage>
        <taxon>Bacteria</taxon>
        <taxon>Bacillati</taxon>
        <taxon>Bacillota</taxon>
        <taxon>Negativicutes</taxon>
        <taxon>Selenomonadales</taxon>
        <taxon>Sporomusaceae</taxon>
        <taxon>Sporomusa</taxon>
    </lineage>
</organism>
<keyword evidence="2" id="KW-1185">Reference proteome</keyword>
<dbReference type="AlphaFoldDB" id="A0A1W2DP27"/>
<evidence type="ECO:0008006" key="3">
    <source>
        <dbReference type="Google" id="ProtNLM"/>
    </source>
</evidence>
<sequence>MILLNAAAISEDLLLPAESTVGQIKSIHRDYINILTADGIVTLVRSGMDHIPFGIEVDLAGGWLNTDLKEQQAVLQLDDAIIVGETLAVQGLQSCPRFSCHSSYDPLTGVVDCLPRLRQLQQLCNDAGKGGGIMAYIGQYDAEIFCRRRKPPDLTGARIPRQVELLVTGILDNKEYLIGEGICGLLGVGPGSTPSGDDFLLGFLSGISHVQPVRCQHAAKIMAQHLVQNAPRLTTFMSIEYIKYGVKGLYHQRFGEMIRSFGAGVEQEMISKARNLMQLGHFSGVDLLVGFVYGGFTALAAGTTTDEKGVAYENL</sequence>
<protein>
    <recommendedName>
        <fullName evidence="3">DUF2877 domain-containing protein</fullName>
    </recommendedName>
</protein>
<accession>A0A1W2DP27</accession>
<evidence type="ECO:0000313" key="2">
    <source>
        <dbReference type="Proteomes" id="UP000192738"/>
    </source>
</evidence>
<dbReference type="InterPro" id="IPR021530">
    <property type="entry name" value="AllH-like"/>
</dbReference>
<dbReference type="Proteomes" id="UP000192738">
    <property type="component" value="Unassembled WGS sequence"/>
</dbReference>
<dbReference type="STRING" id="112901.SAMN04488500_11735"/>